<dbReference type="eggNOG" id="COG2355">
    <property type="taxonomic scope" value="Bacteria"/>
</dbReference>
<feature type="chain" id="PRO_5001577933" evidence="1">
    <location>
        <begin position="22"/>
        <end position="419"/>
    </location>
</feature>
<dbReference type="Proteomes" id="UP000024816">
    <property type="component" value="Unassembled WGS sequence"/>
</dbReference>
<accession>A0A059FB24</accession>
<proteinExistence type="predicted"/>
<dbReference type="GO" id="GO:0070573">
    <property type="term" value="F:metallodipeptidase activity"/>
    <property type="evidence" value="ECO:0007669"/>
    <property type="project" value="InterPro"/>
</dbReference>
<evidence type="ECO:0000256" key="1">
    <source>
        <dbReference type="SAM" id="SignalP"/>
    </source>
</evidence>
<dbReference type="PANTHER" id="PTHR10443">
    <property type="entry name" value="MICROSOMAL DIPEPTIDASE"/>
    <property type="match status" value="1"/>
</dbReference>
<dbReference type="Gene3D" id="1.10.287.650">
    <property type="entry name" value="L27 domain"/>
    <property type="match status" value="1"/>
</dbReference>
<dbReference type="CDD" id="cd01301">
    <property type="entry name" value="rDP_like"/>
    <property type="match status" value="1"/>
</dbReference>
<reference evidence="2 3" key="1">
    <citation type="journal article" date="2014" name="Antonie Van Leeuwenhoek">
        <title>Hyphomonas beringensis sp. nov. and Hyphomonas chukchiensis sp. nov., isolated from surface seawater of the Bering Sea and Chukchi Sea.</title>
        <authorList>
            <person name="Li C."/>
            <person name="Lai Q."/>
            <person name="Li G."/>
            <person name="Dong C."/>
            <person name="Wang J."/>
            <person name="Liao Y."/>
            <person name="Shao Z."/>
        </authorList>
    </citation>
    <scope>NUCLEOTIDE SEQUENCE [LARGE SCALE GENOMIC DNA]</scope>
    <source>
        <strain evidence="2 3">VP2</strain>
    </source>
</reference>
<protein>
    <submittedName>
        <fullName evidence="2">Membrane dipeptidase</fullName>
    </submittedName>
</protein>
<dbReference type="Pfam" id="PF01244">
    <property type="entry name" value="Peptidase_M19"/>
    <property type="match status" value="1"/>
</dbReference>
<evidence type="ECO:0000313" key="2">
    <source>
        <dbReference type="EMBL" id="KCZ87814.1"/>
    </source>
</evidence>
<dbReference type="EMBL" id="ARYJ01000007">
    <property type="protein sequence ID" value="KCZ87814.1"/>
    <property type="molecule type" value="Genomic_DNA"/>
</dbReference>
<sequence>MRKMLLAVSAIALLGACTPKAAETEPAEPAESVEAATPAEIHANLMVLDSHLDTPANLSKPDFDIMADNPMQMGSVQVDVPKMNRGGLDGGFWVIFTPQGPLTEEAYEAAFKAATARQDEILKMVADHPDTFELAYTADDAERIAASGKKVVLQSMENSYPLMLDVTNLETFYDKGLRMVGLIHFRDNQFGGSATDFTSPDDTGLTDLGKDLVREANRLGMVIDGSHSSDAAVRDMIEISTTPVILTHTGLKSVYDHPRNIPDEFLKDIAAQGGVIQINAYSGYLEELEDSPERRAALEGLKTEFEGVNPFTADEETKARYMERMEAINAEFPPPRSTFEKFMEHMLRALELVGPDHVGMGADWDGGGGVIGMEDVSFLPKVSERLLEEGYTEEDLAKIWGGNMMRVLRQAEAAKETAE</sequence>
<organism evidence="2 3">
    <name type="scientific">Hyphomonas jannaschiana VP2</name>
    <dbReference type="NCBI Taxonomy" id="1280952"/>
    <lineage>
        <taxon>Bacteria</taxon>
        <taxon>Pseudomonadati</taxon>
        <taxon>Pseudomonadota</taxon>
        <taxon>Alphaproteobacteria</taxon>
        <taxon>Hyphomonadales</taxon>
        <taxon>Hyphomonadaceae</taxon>
        <taxon>Hyphomonas</taxon>
    </lineage>
</organism>
<dbReference type="GO" id="GO:0006508">
    <property type="term" value="P:proteolysis"/>
    <property type="evidence" value="ECO:0007669"/>
    <property type="project" value="InterPro"/>
</dbReference>
<dbReference type="Gene3D" id="3.20.20.140">
    <property type="entry name" value="Metal-dependent hydrolases"/>
    <property type="match status" value="1"/>
</dbReference>
<dbReference type="PROSITE" id="PS51365">
    <property type="entry name" value="RENAL_DIPEPTIDASE_2"/>
    <property type="match status" value="1"/>
</dbReference>
<dbReference type="SUPFAM" id="SSF51556">
    <property type="entry name" value="Metallo-dependent hydrolases"/>
    <property type="match status" value="1"/>
</dbReference>
<dbReference type="PANTHER" id="PTHR10443:SF12">
    <property type="entry name" value="DIPEPTIDASE"/>
    <property type="match status" value="1"/>
</dbReference>
<keyword evidence="3" id="KW-1185">Reference proteome</keyword>
<dbReference type="InterPro" id="IPR008257">
    <property type="entry name" value="Pept_M19"/>
</dbReference>
<name>A0A059FB24_9PROT</name>
<comment type="caution">
    <text evidence="2">The sequence shown here is derived from an EMBL/GenBank/DDBJ whole genome shotgun (WGS) entry which is preliminary data.</text>
</comment>
<dbReference type="OrthoDB" id="9804920at2"/>
<feature type="signal peptide" evidence="1">
    <location>
        <begin position="1"/>
        <end position="21"/>
    </location>
</feature>
<dbReference type="PROSITE" id="PS51257">
    <property type="entry name" value="PROKAR_LIPOPROTEIN"/>
    <property type="match status" value="1"/>
</dbReference>
<keyword evidence="1" id="KW-0732">Signal</keyword>
<dbReference type="PATRIC" id="fig|1280952.3.peg.2495"/>
<dbReference type="STRING" id="1280952.HJA_12459"/>
<dbReference type="InterPro" id="IPR032466">
    <property type="entry name" value="Metal_Hydrolase"/>
</dbReference>
<dbReference type="RefSeq" id="WP_035582711.1">
    <property type="nucleotide sequence ID" value="NZ_ARYJ01000007.1"/>
</dbReference>
<gene>
    <name evidence="2" type="ORF">HJA_12459</name>
</gene>
<evidence type="ECO:0000313" key="3">
    <source>
        <dbReference type="Proteomes" id="UP000024816"/>
    </source>
</evidence>
<dbReference type="AlphaFoldDB" id="A0A059FB24"/>